<dbReference type="PANTHER" id="PTHR30050:SF4">
    <property type="entry name" value="ATP-BINDING PROTEIN RV3427C IN INSERTION SEQUENCE-RELATED"/>
    <property type="match status" value="1"/>
</dbReference>
<evidence type="ECO:0000313" key="6">
    <source>
        <dbReference type="Proteomes" id="UP001108123"/>
    </source>
</evidence>
<accession>A0A9Q4AEH1</accession>
<keyword evidence="3" id="KW-0067">ATP-binding</keyword>
<feature type="domain" description="AAA+ ATPase" evidence="4">
    <location>
        <begin position="99"/>
        <end position="231"/>
    </location>
</feature>
<evidence type="ECO:0000313" key="5">
    <source>
        <dbReference type="EMBL" id="MCG4566103.1"/>
    </source>
</evidence>
<dbReference type="CDD" id="cd00009">
    <property type="entry name" value="AAA"/>
    <property type="match status" value="1"/>
</dbReference>
<comment type="caution">
    <text evidence="5">The sequence shown here is derived from an EMBL/GenBank/DDBJ whole genome shotgun (WGS) entry which is preliminary data.</text>
</comment>
<keyword evidence="2" id="KW-0547">Nucleotide-binding</keyword>
<comment type="similarity">
    <text evidence="1">Belongs to the IS21/IS1162 putative ATP-binding protein family.</text>
</comment>
<dbReference type="EMBL" id="JAKNID010000106">
    <property type="protein sequence ID" value="MCG4566103.1"/>
    <property type="molecule type" value="Genomic_DNA"/>
</dbReference>
<evidence type="ECO:0000256" key="1">
    <source>
        <dbReference type="ARBA" id="ARBA00008059"/>
    </source>
</evidence>
<keyword evidence="6" id="KW-1185">Reference proteome</keyword>
<dbReference type="Proteomes" id="UP001108123">
    <property type="component" value="Unassembled WGS sequence"/>
</dbReference>
<reference evidence="5" key="1">
    <citation type="submission" date="2022-01" db="EMBL/GenBank/DDBJ databases">
        <title>Collection of gut derived symbiotic bacterial strains cultured from healthy donors.</title>
        <authorList>
            <person name="Lin H."/>
            <person name="Kohout C."/>
            <person name="Waligurski E."/>
            <person name="Pamer E.G."/>
        </authorList>
    </citation>
    <scope>NUCLEOTIDE SEQUENCE</scope>
    <source>
        <strain evidence="5">MSK.14.39</strain>
    </source>
</reference>
<dbReference type="PANTHER" id="PTHR30050">
    <property type="entry name" value="CHROMOSOMAL REPLICATION INITIATOR PROTEIN DNAA"/>
    <property type="match status" value="1"/>
</dbReference>
<name>A0A9Q4AEH1_9FIRM</name>
<proteinExistence type="inferred from homology"/>
<dbReference type="SMART" id="SM00382">
    <property type="entry name" value="AAA"/>
    <property type="match status" value="1"/>
</dbReference>
<dbReference type="RefSeq" id="WP_216385962.1">
    <property type="nucleotide sequence ID" value="NZ_JAHLOA010000033.1"/>
</dbReference>
<dbReference type="AlphaFoldDB" id="A0A9Q4AEH1"/>
<sequence>MNNYQNLCNNLKELKLNQISINLDEYIDKVNEGKISIVDALYELTSKEIEVKNFNAMNAMVKVAGFPHHKELKDFDFDFQPKINKQQFLDFESLRFLENNSNIILIGNSGVGKTHLATSIGIAAAKKRVSTYFIKCHDLIDQLKKAYLENRLETRIKHFAKYKLLIIDEIGYLPIGEEEAKMFFQLIDRRYEKKSTIITSNINLSDWSDIFVDNMLASAILDRLVHHSSIVNILGSSYRTAEALSKVGQKDN</sequence>
<evidence type="ECO:0000256" key="2">
    <source>
        <dbReference type="ARBA" id="ARBA00022741"/>
    </source>
</evidence>
<dbReference type="NCBIfam" id="NF038214">
    <property type="entry name" value="IS21_help_AAA"/>
    <property type="match status" value="1"/>
</dbReference>
<dbReference type="InterPro" id="IPR028350">
    <property type="entry name" value="DNAC/IstB-like"/>
</dbReference>
<evidence type="ECO:0000259" key="4">
    <source>
        <dbReference type="SMART" id="SM00382"/>
    </source>
</evidence>
<evidence type="ECO:0000256" key="3">
    <source>
        <dbReference type="ARBA" id="ARBA00022840"/>
    </source>
</evidence>
<dbReference type="GO" id="GO:0006260">
    <property type="term" value="P:DNA replication"/>
    <property type="evidence" value="ECO:0007669"/>
    <property type="project" value="TreeGrafter"/>
</dbReference>
<organism evidence="5 6">
    <name type="scientific">Anaerosalibacter bizertensis</name>
    <dbReference type="NCBI Taxonomy" id="932217"/>
    <lineage>
        <taxon>Bacteria</taxon>
        <taxon>Bacillati</taxon>
        <taxon>Bacillota</taxon>
        <taxon>Tissierellia</taxon>
        <taxon>Tissierellales</taxon>
        <taxon>Sporanaerobacteraceae</taxon>
        <taxon>Anaerosalibacter</taxon>
    </lineage>
</organism>
<protein>
    <submittedName>
        <fullName evidence="5">IS21-like element helper ATPase IstB</fullName>
    </submittedName>
</protein>
<dbReference type="InterPro" id="IPR003593">
    <property type="entry name" value="AAA+_ATPase"/>
</dbReference>
<gene>
    <name evidence="5" type="primary">istB</name>
    <name evidence="5" type="ORF">L0P62_11755</name>
</gene>
<dbReference type="PIRSF" id="PIRSF003073">
    <property type="entry name" value="DNAC_TnpB_IstB"/>
    <property type="match status" value="1"/>
</dbReference>
<dbReference type="InterPro" id="IPR047661">
    <property type="entry name" value="IstB"/>
</dbReference>
<dbReference type="GO" id="GO:0005524">
    <property type="term" value="F:ATP binding"/>
    <property type="evidence" value="ECO:0007669"/>
    <property type="project" value="InterPro"/>
</dbReference>
<dbReference type="Pfam" id="PF01695">
    <property type="entry name" value="IstB_IS21"/>
    <property type="match status" value="1"/>
</dbReference>
<dbReference type="InterPro" id="IPR002611">
    <property type="entry name" value="IstB_ATP-bd"/>
</dbReference>